<dbReference type="RefSeq" id="WP_098825684.1">
    <property type="nucleotide sequence ID" value="NZ_BCMJ01000008.1"/>
</dbReference>
<dbReference type="InterPro" id="IPR029052">
    <property type="entry name" value="Metallo-depent_PP-like"/>
</dbReference>
<dbReference type="EC" id="3.1.4.-" evidence="2"/>
<dbReference type="Proteomes" id="UP000223370">
    <property type="component" value="Unassembled WGS sequence"/>
</dbReference>
<dbReference type="NCBIfam" id="TIGR00040">
    <property type="entry name" value="yfcE"/>
    <property type="match status" value="1"/>
</dbReference>
<dbReference type="Pfam" id="PF12850">
    <property type="entry name" value="Metallophos_2"/>
    <property type="match status" value="1"/>
</dbReference>
<dbReference type="AlphaFoldDB" id="A0A1Z5J4P2"/>
<dbReference type="PANTHER" id="PTHR11124">
    <property type="entry name" value="VACUOLAR SORTING PROTEIN VPS29"/>
    <property type="match status" value="1"/>
</dbReference>
<reference evidence="4 5" key="1">
    <citation type="submission" date="2015-11" db="EMBL/GenBank/DDBJ databases">
        <title>Draft genome sequences of new species of the genus Lactobacillus isolated from orchardgrass silage.</title>
        <authorList>
            <person name="Tohno M."/>
            <person name="Tanizawa Y."/>
            <person name="Arita M."/>
        </authorList>
    </citation>
    <scope>NUCLEOTIDE SEQUENCE [LARGE SCALE GENOMIC DNA]</scope>
    <source>
        <strain evidence="4 5">IWT5</strain>
    </source>
</reference>
<organism evidence="4 5">
    <name type="scientific">Secundilactobacillus silagincola</name>
    <dbReference type="NCBI Taxonomy" id="1714681"/>
    <lineage>
        <taxon>Bacteria</taxon>
        <taxon>Bacillati</taxon>
        <taxon>Bacillota</taxon>
        <taxon>Bacilli</taxon>
        <taxon>Lactobacillales</taxon>
        <taxon>Lactobacillaceae</taxon>
        <taxon>Secundilactobacillus</taxon>
    </lineage>
</organism>
<evidence type="ECO:0000256" key="2">
    <source>
        <dbReference type="RuleBase" id="RU362039"/>
    </source>
</evidence>
<comment type="caution">
    <text evidence="4">The sequence shown here is derived from an EMBL/GenBank/DDBJ whole genome shotgun (WGS) entry which is preliminary data.</text>
</comment>
<name>A0A1Z5J4P2_9LACO</name>
<dbReference type="InterPro" id="IPR000979">
    <property type="entry name" value="Phosphodiesterase_MJ0936/Vps29"/>
</dbReference>
<keyword evidence="5" id="KW-1185">Reference proteome</keyword>
<keyword evidence="2" id="KW-0479">Metal-binding</keyword>
<evidence type="ECO:0000313" key="4">
    <source>
        <dbReference type="EMBL" id="GAX08718.1"/>
    </source>
</evidence>
<gene>
    <name evidence="4" type="ORF">IWT5_01879</name>
</gene>
<feature type="domain" description="Calcineurin-like phosphoesterase" evidence="3">
    <location>
        <begin position="1"/>
        <end position="146"/>
    </location>
</feature>
<comment type="cofactor">
    <cofactor evidence="2">
        <name>a divalent metal cation</name>
        <dbReference type="ChEBI" id="CHEBI:60240"/>
    </cofactor>
</comment>
<proteinExistence type="inferred from homology"/>
<accession>A0A1Z5J4P2</accession>
<protein>
    <recommendedName>
        <fullName evidence="2">Phosphoesterase</fullName>
        <ecNumber evidence="2">3.1.4.-</ecNumber>
    </recommendedName>
</protein>
<dbReference type="SUPFAM" id="SSF56300">
    <property type="entry name" value="Metallo-dependent phosphatases"/>
    <property type="match status" value="1"/>
</dbReference>
<dbReference type="OrthoDB" id="9800565at2"/>
<dbReference type="InterPro" id="IPR041802">
    <property type="entry name" value="MPP_YfcE"/>
</dbReference>
<sequence length="172" mass="19357">MKLLAVSDNHGDREILQTIFEAYGHQVDAIFHCGDSEMTQDDPLFKGVQVVKGNNDFGTDFPNEVQQMVDGTKIFMTHGHLYDVSMSLTRLDLKAREIGASVVLFGHTHRLAAEMSQGRLYVNPGSISLPRGEYASIGGTFAIIEVLPDQMRVDFYDRELKKVAQLHQQFQR</sequence>
<comment type="similarity">
    <text evidence="1 2">Belongs to the metallophosphoesterase superfamily. YfcE family.</text>
</comment>
<dbReference type="GO" id="GO:0016787">
    <property type="term" value="F:hydrolase activity"/>
    <property type="evidence" value="ECO:0007669"/>
    <property type="project" value="UniProtKB-UniRule"/>
</dbReference>
<evidence type="ECO:0000259" key="3">
    <source>
        <dbReference type="Pfam" id="PF12850"/>
    </source>
</evidence>
<evidence type="ECO:0000256" key="1">
    <source>
        <dbReference type="ARBA" id="ARBA00008950"/>
    </source>
</evidence>
<dbReference type="GO" id="GO:0046872">
    <property type="term" value="F:metal ion binding"/>
    <property type="evidence" value="ECO:0007669"/>
    <property type="project" value="UniProtKB-KW"/>
</dbReference>
<dbReference type="CDD" id="cd00841">
    <property type="entry name" value="MPP_YfcE"/>
    <property type="match status" value="1"/>
</dbReference>
<dbReference type="InterPro" id="IPR024654">
    <property type="entry name" value="Calcineurin-like_PHP_lpxH"/>
</dbReference>
<evidence type="ECO:0000313" key="5">
    <source>
        <dbReference type="Proteomes" id="UP000223370"/>
    </source>
</evidence>
<dbReference type="Gene3D" id="3.60.21.10">
    <property type="match status" value="1"/>
</dbReference>
<dbReference type="EMBL" id="BCMJ01000008">
    <property type="protein sequence ID" value="GAX08718.1"/>
    <property type="molecule type" value="Genomic_DNA"/>
</dbReference>